<gene>
    <name evidence="1" type="ORF">chiPu_0000686</name>
</gene>
<sequence>MVIGRSFYNTEQPVSPWDATEKQIACKTEENQVFCEQESDSRRVDLYEEPSCIYCHRDASSRLIGSSGFPQPIAIALFALRPFGAGGGALPTKGTASGFFLAFLISLSNTGRAALP</sequence>
<name>A0A401RW05_CHIPU</name>
<evidence type="ECO:0000313" key="1">
    <source>
        <dbReference type="EMBL" id="GCC22299.1"/>
    </source>
</evidence>
<organism evidence="1 2">
    <name type="scientific">Chiloscyllium punctatum</name>
    <name type="common">Brownbanded bambooshark</name>
    <name type="synonym">Hemiscyllium punctatum</name>
    <dbReference type="NCBI Taxonomy" id="137246"/>
    <lineage>
        <taxon>Eukaryota</taxon>
        <taxon>Metazoa</taxon>
        <taxon>Chordata</taxon>
        <taxon>Craniata</taxon>
        <taxon>Vertebrata</taxon>
        <taxon>Chondrichthyes</taxon>
        <taxon>Elasmobranchii</taxon>
        <taxon>Galeomorphii</taxon>
        <taxon>Galeoidea</taxon>
        <taxon>Orectolobiformes</taxon>
        <taxon>Hemiscylliidae</taxon>
        <taxon>Chiloscyllium</taxon>
    </lineage>
</organism>
<keyword evidence="2" id="KW-1185">Reference proteome</keyword>
<dbReference type="Proteomes" id="UP000287033">
    <property type="component" value="Unassembled WGS sequence"/>
</dbReference>
<evidence type="ECO:0000313" key="2">
    <source>
        <dbReference type="Proteomes" id="UP000287033"/>
    </source>
</evidence>
<proteinExistence type="predicted"/>
<dbReference type="EMBL" id="BEZZ01000009">
    <property type="protein sequence ID" value="GCC22299.1"/>
    <property type="molecule type" value="Genomic_DNA"/>
</dbReference>
<comment type="caution">
    <text evidence="1">The sequence shown here is derived from an EMBL/GenBank/DDBJ whole genome shotgun (WGS) entry which is preliminary data.</text>
</comment>
<reference evidence="1 2" key="1">
    <citation type="journal article" date="2018" name="Nat. Ecol. Evol.">
        <title>Shark genomes provide insights into elasmobranch evolution and the origin of vertebrates.</title>
        <authorList>
            <person name="Hara Y"/>
            <person name="Yamaguchi K"/>
            <person name="Onimaru K"/>
            <person name="Kadota M"/>
            <person name="Koyanagi M"/>
            <person name="Keeley SD"/>
            <person name="Tatsumi K"/>
            <person name="Tanaka K"/>
            <person name="Motone F"/>
            <person name="Kageyama Y"/>
            <person name="Nozu R"/>
            <person name="Adachi N"/>
            <person name="Nishimura O"/>
            <person name="Nakagawa R"/>
            <person name="Tanegashima C"/>
            <person name="Kiyatake I"/>
            <person name="Matsumoto R"/>
            <person name="Murakumo K"/>
            <person name="Nishida K"/>
            <person name="Terakita A"/>
            <person name="Kuratani S"/>
            <person name="Sato K"/>
            <person name="Hyodo S Kuraku.S."/>
        </authorList>
    </citation>
    <scope>NUCLEOTIDE SEQUENCE [LARGE SCALE GENOMIC DNA]</scope>
</reference>
<protein>
    <submittedName>
        <fullName evidence="1">Uncharacterized protein</fullName>
    </submittedName>
</protein>
<accession>A0A401RW05</accession>
<dbReference type="AlphaFoldDB" id="A0A401RW05"/>